<dbReference type="PANTHER" id="PTHR42976:SF1">
    <property type="entry name" value="GH18 DOMAIN-CONTAINING PROTEIN-RELATED"/>
    <property type="match status" value="1"/>
</dbReference>
<feature type="region of interest" description="Disordered" evidence="1">
    <location>
        <begin position="398"/>
        <end position="419"/>
    </location>
</feature>
<sequence>MRNVFASQLRVVSVDSARHSREAGRPPRSLVLLASAALVAGTGAALWALPAAPPGGWDATRGVEPGVKPGVEPGATPTGERTPAPSTPETLVAARQTVAAPTPPAAAPLAGEPVTRYRGFLDAAGEPRPELLRAGVRSFAIGHVVAGPGGCSPRWAGAVPRGGEPVAARIGRLRADGGEVWPAFGGPYGQELSVTCENPARLLAAYRHVVTALDPPGVDIEPTEPAAPATETGPAAATGTAWETVARRRAAVLARLQREARTREGPTGGAGSLRVTFTLPASRDGLRFADREALRITREAGVEIESVGLLVPMGSGPTALHGLAVAARAARPQIAAALGVTPDATWRRMGLAPVLAGSRDLGPGEAARLAAFRARNGLAWLSVRGARPSEQVLRILAGPSSAAPPVTRSHPTPDGYPTP</sequence>
<keyword evidence="2" id="KW-0812">Transmembrane</keyword>
<dbReference type="EMBL" id="BOOF01000005">
    <property type="protein sequence ID" value="GIH60692.1"/>
    <property type="molecule type" value="Genomic_DNA"/>
</dbReference>
<keyword evidence="2" id="KW-1133">Transmembrane helix</keyword>
<evidence type="ECO:0000256" key="2">
    <source>
        <dbReference type="SAM" id="Phobius"/>
    </source>
</evidence>
<reference evidence="3 4" key="1">
    <citation type="submission" date="2021-01" db="EMBL/GenBank/DDBJ databases">
        <title>Whole genome shotgun sequence of Microbispora siamensis NBRC 104113.</title>
        <authorList>
            <person name="Komaki H."/>
            <person name="Tamura T."/>
        </authorList>
    </citation>
    <scope>NUCLEOTIDE SEQUENCE [LARGE SCALE GENOMIC DNA]</scope>
    <source>
        <strain evidence="3 4">NBRC 104113</strain>
    </source>
</reference>
<proteinExistence type="predicted"/>
<protein>
    <submittedName>
        <fullName evidence="3">Uncharacterized protein</fullName>
    </submittedName>
</protein>
<feature type="region of interest" description="Disordered" evidence="1">
    <location>
        <begin position="62"/>
        <end position="87"/>
    </location>
</feature>
<dbReference type="Proteomes" id="UP000660454">
    <property type="component" value="Unassembled WGS sequence"/>
</dbReference>
<evidence type="ECO:0000313" key="4">
    <source>
        <dbReference type="Proteomes" id="UP000660454"/>
    </source>
</evidence>
<gene>
    <name evidence="3" type="ORF">Msi02_15090</name>
</gene>
<feature type="transmembrane region" description="Helical" evidence="2">
    <location>
        <begin position="30"/>
        <end position="49"/>
    </location>
</feature>
<accession>A0ABQ4GH02</accession>
<dbReference type="InterPro" id="IPR052750">
    <property type="entry name" value="GH18_Chitinase"/>
</dbReference>
<organism evidence="3 4">
    <name type="scientific">Microbispora siamensis</name>
    <dbReference type="NCBI Taxonomy" id="564413"/>
    <lineage>
        <taxon>Bacteria</taxon>
        <taxon>Bacillati</taxon>
        <taxon>Actinomycetota</taxon>
        <taxon>Actinomycetes</taxon>
        <taxon>Streptosporangiales</taxon>
        <taxon>Streptosporangiaceae</taxon>
        <taxon>Microbispora</taxon>
    </lineage>
</organism>
<dbReference type="Gene3D" id="3.20.20.80">
    <property type="entry name" value="Glycosidases"/>
    <property type="match status" value="1"/>
</dbReference>
<name>A0ABQ4GH02_9ACTN</name>
<dbReference type="PANTHER" id="PTHR42976">
    <property type="entry name" value="BIFUNCTIONAL CHITINASE/LYSOZYME-RELATED"/>
    <property type="match status" value="1"/>
</dbReference>
<keyword evidence="4" id="KW-1185">Reference proteome</keyword>
<keyword evidence="2" id="KW-0472">Membrane</keyword>
<evidence type="ECO:0000313" key="3">
    <source>
        <dbReference type="EMBL" id="GIH60692.1"/>
    </source>
</evidence>
<comment type="caution">
    <text evidence="3">The sequence shown here is derived from an EMBL/GenBank/DDBJ whole genome shotgun (WGS) entry which is preliminary data.</text>
</comment>
<evidence type="ECO:0000256" key="1">
    <source>
        <dbReference type="SAM" id="MobiDB-lite"/>
    </source>
</evidence>